<evidence type="ECO:0000313" key="6">
    <source>
        <dbReference type="EMBL" id="GAA4782444.1"/>
    </source>
</evidence>
<dbReference type="PANTHER" id="PTHR35005:SF1">
    <property type="entry name" value="2-AMINO-5-FORMYLAMINO-6-RIBOSYLAMINOPYRIMIDIN-4(3H)-ONE 5'-MONOPHOSPHATE DEFORMYLASE"/>
    <property type="match status" value="1"/>
</dbReference>
<comment type="caution">
    <text evidence="6">The sequence shown here is derived from an EMBL/GenBank/DDBJ whole genome shotgun (WGS) entry which is preliminary data.</text>
</comment>
<keyword evidence="7" id="KW-1185">Reference proteome</keyword>
<name>A0ABP9AKE7_9MICO</name>
<dbReference type="SUPFAM" id="SSF102215">
    <property type="entry name" value="Creatininase"/>
    <property type="match status" value="1"/>
</dbReference>
<dbReference type="Proteomes" id="UP001501645">
    <property type="component" value="Unassembled WGS sequence"/>
</dbReference>
<evidence type="ECO:0000256" key="1">
    <source>
        <dbReference type="ARBA" id="ARBA00001947"/>
    </source>
</evidence>
<gene>
    <name evidence="6" type="ORF">GCM10023351_29730</name>
</gene>
<keyword evidence="4" id="KW-0862">Zinc</keyword>
<dbReference type="InterPro" id="IPR024087">
    <property type="entry name" value="Creatininase-like_sf"/>
</dbReference>
<reference evidence="7" key="1">
    <citation type="journal article" date="2019" name="Int. J. Syst. Evol. Microbiol.">
        <title>The Global Catalogue of Microorganisms (GCM) 10K type strain sequencing project: providing services to taxonomists for standard genome sequencing and annotation.</title>
        <authorList>
            <consortium name="The Broad Institute Genomics Platform"/>
            <consortium name="The Broad Institute Genome Sequencing Center for Infectious Disease"/>
            <person name="Wu L."/>
            <person name="Ma J."/>
        </authorList>
    </citation>
    <scope>NUCLEOTIDE SEQUENCE [LARGE SCALE GENOMIC DNA]</scope>
    <source>
        <strain evidence="7">JCM 18537</strain>
    </source>
</reference>
<dbReference type="InterPro" id="IPR003785">
    <property type="entry name" value="Creatininase/forma_Hydrolase"/>
</dbReference>
<dbReference type="Pfam" id="PF02633">
    <property type="entry name" value="Creatininase"/>
    <property type="match status" value="1"/>
</dbReference>
<organism evidence="6 7">
    <name type="scientific">Microbacterium gilvum</name>
    <dbReference type="NCBI Taxonomy" id="1336204"/>
    <lineage>
        <taxon>Bacteria</taxon>
        <taxon>Bacillati</taxon>
        <taxon>Actinomycetota</taxon>
        <taxon>Actinomycetes</taxon>
        <taxon>Micrococcales</taxon>
        <taxon>Microbacteriaceae</taxon>
        <taxon>Microbacterium</taxon>
    </lineage>
</organism>
<evidence type="ECO:0000313" key="7">
    <source>
        <dbReference type="Proteomes" id="UP001501645"/>
    </source>
</evidence>
<dbReference type="Gene3D" id="3.40.50.10310">
    <property type="entry name" value="Creatininase"/>
    <property type="match status" value="1"/>
</dbReference>
<keyword evidence="3" id="KW-0378">Hydrolase</keyword>
<dbReference type="RefSeq" id="WP_345440831.1">
    <property type="nucleotide sequence ID" value="NZ_BAABKO010000005.1"/>
</dbReference>
<dbReference type="EMBL" id="BAABKO010000005">
    <property type="protein sequence ID" value="GAA4782444.1"/>
    <property type="molecule type" value="Genomic_DNA"/>
</dbReference>
<comment type="similarity">
    <text evidence="5">Belongs to the creatininase superfamily.</text>
</comment>
<evidence type="ECO:0000256" key="5">
    <source>
        <dbReference type="ARBA" id="ARBA00024029"/>
    </source>
</evidence>
<evidence type="ECO:0000256" key="2">
    <source>
        <dbReference type="ARBA" id="ARBA00022723"/>
    </source>
</evidence>
<protein>
    <submittedName>
        <fullName evidence="6">Creatininase family protein</fullName>
    </submittedName>
</protein>
<dbReference type="PANTHER" id="PTHR35005">
    <property type="entry name" value="3-DEHYDRO-SCYLLO-INOSOSE HYDROLASE"/>
    <property type="match status" value="1"/>
</dbReference>
<evidence type="ECO:0000256" key="4">
    <source>
        <dbReference type="ARBA" id="ARBA00022833"/>
    </source>
</evidence>
<evidence type="ECO:0000256" key="3">
    <source>
        <dbReference type="ARBA" id="ARBA00022801"/>
    </source>
</evidence>
<proteinExistence type="inferred from homology"/>
<accession>A0ABP9AKE7</accession>
<sequence length="258" mass="27174">MTRLLSDLPQPRAMAALSEDSIIVQPVGAIEQHGPHLPLSTDLVIPEAIASAAVERAVAAGVDAWLLPPLAVSKSDEHHWAPGSLWLEASTLWDTLVDLGRSVAATPAKTLVFVNGHGGNTALLQVVNREIRRRFGLRTFSMGSGIQRAGDGREGPDELGMGIHAGHSETSVMLALRPDLVDMAAAVRSVPSHIAGFRTIGFNAFPVSFGWTSDDFGPSGVIGDATGATAEYGARLVEEGTAFVAEALGEISRFRHTA</sequence>
<comment type="cofactor">
    <cofactor evidence="1">
        <name>Zn(2+)</name>
        <dbReference type="ChEBI" id="CHEBI:29105"/>
    </cofactor>
</comment>
<keyword evidence="2" id="KW-0479">Metal-binding</keyword>